<keyword evidence="6 7" id="KW-0788">Thiol protease</keyword>
<feature type="active site" description="Nucleophile" evidence="8">
    <location>
        <position position="121"/>
    </location>
</feature>
<comment type="caution">
    <text evidence="10">Lacks conserved residue(s) required for the propagation of feature annotation.</text>
</comment>
<evidence type="ECO:0000313" key="12">
    <source>
        <dbReference type="EMBL" id="KAF2430945.1"/>
    </source>
</evidence>
<dbReference type="PANTHER" id="PTHR10589:SF16">
    <property type="entry name" value="UBIQUITIN CARBOXYL-TERMINAL HYDROLASE ISOZYME L5"/>
    <property type="match status" value="1"/>
</dbReference>
<reference evidence="12" key="1">
    <citation type="journal article" date="2020" name="Stud. Mycol.">
        <title>101 Dothideomycetes genomes: a test case for predicting lifestyles and emergence of pathogens.</title>
        <authorList>
            <person name="Haridas S."/>
            <person name="Albert R."/>
            <person name="Binder M."/>
            <person name="Bloem J."/>
            <person name="Labutti K."/>
            <person name="Salamov A."/>
            <person name="Andreopoulos B."/>
            <person name="Baker S."/>
            <person name="Barry K."/>
            <person name="Bills G."/>
            <person name="Bluhm B."/>
            <person name="Cannon C."/>
            <person name="Castanera R."/>
            <person name="Culley D."/>
            <person name="Daum C."/>
            <person name="Ezra D."/>
            <person name="Gonzalez J."/>
            <person name="Henrissat B."/>
            <person name="Kuo A."/>
            <person name="Liang C."/>
            <person name="Lipzen A."/>
            <person name="Lutzoni F."/>
            <person name="Magnuson J."/>
            <person name="Mondo S."/>
            <person name="Nolan M."/>
            <person name="Ohm R."/>
            <person name="Pangilinan J."/>
            <person name="Park H.-J."/>
            <person name="Ramirez L."/>
            <person name="Alfaro M."/>
            <person name="Sun H."/>
            <person name="Tritt A."/>
            <person name="Yoshinaga Y."/>
            <person name="Zwiers L.-H."/>
            <person name="Turgeon B."/>
            <person name="Goodwin S."/>
            <person name="Spatafora J."/>
            <person name="Crous P."/>
            <person name="Grigoriev I."/>
        </authorList>
    </citation>
    <scope>NUCLEOTIDE SEQUENCE</scope>
    <source>
        <strain evidence="12">CBS 130266</strain>
    </source>
</reference>
<dbReference type="Gene3D" id="3.40.532.10">
    <property type="entry name" value="Peptidase C12, ubiquitin carboxyl-terminal hydrolase"/>
    <property type="match status" value="1"/>
</dbReference>
<dbReference type="InterPro" id="IPR041507">
    <property type="entry name" value="UCH_C"/>
</dbReference>
<dbReference type="EMBL" id="MU007035">
    <property type="protein sequence ID" value="KAF2430945.1"/>
    <property type="molecule type" value="Genomic_DNA"/>
</dbReference>
<dbReference type="GO" id="GO:0016579">
    <property type="term" value="P:protein deubiquitination"/>
    <property type="evidence" value="ECO:0007669"/>
    <property type="project" value="InterPro"/>
</dbReference>
<dbReference type="CDD" id="cd09617">
    <property type="entry name" value="Peptidase_C12_UCH37_BAP1"/>
    <property type="match status" value="1"/>
</dbReference>
<dbReference type="EC" id="3.4.19.12" evidence="7"/>
<dbReference type="GO" id="GO:0006511">
    <property type="term" value="P:ubiquitin-dependent protein catabolic process"/>
    <property type="evidence" value="ECO:0007669"/>
    <property type="project" value="UniProtKB-UniRule"/>
</dbReference>
<evidence type="ECO:0000313" key="13">
    <source>
        <dbReference type="Proteomes" id="UP000800235"/>
    </source>
</evidence>
<evidence type="ECO:0000256" key="5">
    <source>
        <dbReference type="ARBA" id="ARBA00022801"/>
    </source>
</evidence>
<evidence type="ECO:0000256" key="3">
    <source>
        <dbReference type="ARBA" id="ARBA00022670"/>
    </source>
</evidence>
<evidence type="ECO:0000256" key="8">
    <source>
        <dbReference type="PIRSR" id="PIRSR038120-1"/>
    </source>
</evidence>
<evidence type="ECO:0000256" key="10">
    <source>
        <dbReference type="PROSITE-ProRule" id="PRU01393"/>
    </source>
</evidence>
<evidence type="ECO:0000259" key="11">
    <source>
        <dbReference type="PROSITE" id="PS52048"/>
    </source>
</evidence>
<evidence type="ECO:0000256" key="9">
    <source>
        <dbReference type="PIRSR" id="PIRSR038120-2"/>
    </source>
</evidence>
<feature type="domain" description="UCH catalytic" evidence="11">
    <location>
        <begin position="4"/>
        <end position="256"/>
    </location>
</feature>
<accession>A0A9P4NRS9</accession>
<comment type="catalytic activity">
    <reaction evidence="1 7">
        <text>Thiol-dependent hydrolysis of ester, thioester, amide, peptide and isopeptide bonds formed by the C-terminal Gly of ubiquitin (a 76-residue protein attached to proteins as an intracellular targeting signal).</text>
        <dbReference type="EC" id="3.4.19.12"/>
    </reaction>
</comment>
<dbReference type="GO" id="GO:0005737">
    <property type="term" value="C:cytoplasm"/>
    <property type="evidence" value="ECO:0007669"/>
    <property type="project" value="TreeGrafter"/>
</dbReference>
<evidence type="ECO:0000256" key="4">
    <source>
        <dbReference type="ARBA" id="ARBA00022786"/>
    </source>
</evidence>
<dbReference type="Pfam" id="PF18031">
    <property type="entry name" value="UCH_C"/>
    <property type="match status" value="1"/>
</dbReference>
<keyword evidence="3 7" id="KW-0645">Protease</keyword>
<dbReference type="InterPro" id="IPR017390">
    <property type="entry name" value="Ubiquitinyl_hydrolase_UCH37"/>
</dbReference>
<dbReference type="InterPro" id="IPR001578">
    <property type="entry name" value="Peptidase_C12_UCH"/>
</dbReference>
<organism evidence="12 13">
    <name type="scientific">Tothia fuscella</name>
    <dbReference type="NCBI Taxonomy" id="1048955"/>
    <lineage>
        <taxon>Eukaryota</taxon>
        <taxon>Fungi</taxon>
        <taxon>Dikarya</taxon>
        <taxon>Ascomycota</taxon>
        <taxon>Pezizomycotina</taxon>
        <taxon>Dothideomycetes</taxon>
        <taxon>Pleosporomycetidae</taxon>
        <taxon>Venturiales</taxon>
        <taxon>Cylindrosympodiaceae</taxon>
        <taxon>Tothia</taxon>
    </lineage>
</organism>
<evidence type="ECO:0000256" key="6">
    <source>
        <dbReference type="ARBA" id="ARBA00022807"/>
    </source>
</evidence>
<protein>
    <recommendedName>
        <fullName evidence="7">Ubiquitin carboxyl-terminal hydrolase</fullName>
        <ecNumber evidence="7">3.4.19.12</ecNumber>
    </recommendedName>
</protein>
<dbReference type="PROSITE" id="PS52048">
    <property type="entry name" value="UCH_DOMAIN"/>
    <property type="match status" value="1"/>
</dbReference>
<keyword evidence="4 7" id="KW-0833">Ubl conjugation pathway</keyword>
<feature type="active site" description="Proton donor" evidence="8">
    <location>
        <position position="195"/>
    </location>
</feature>
<dbReference type="InterPro" id="IPR036959">
    <property type="entry name" value="Peptidase_C12_UCH_sf"/>
</dbReference>
<dbReference type="SUPFAM" id="SSF54001">
    <property type="entry name" value="Cysteine proteinases"/>
    <property type="match status" value="1"/>
</dbReference>
<evidence type="ECO:0000256" key="7">
    <source>
        <dbReference type="PIRNR" id="PIRNR038120"/>
    </source>
</evidence>
<dbReference type="OrthoDB" id="1924260at2759"/>
<evidence type="ECO:0000256" key="1">
    <source>
        <dbReference type="ARBA" id="ARBA00000707"/>
    </source>
</evidence>
<dbReference type="Pfam" id="PF01088">
    <property type="entry name" value="Peptidase_C12"/>
    <property type="match status" value="2"/>
</dbReference>
<proteinExistence type="inferred from homology"/>
<dbReference type="GO" id="GO:0004843">
    <property type="term" value="F:cysteine-type deubiquitinase activity"/>
    <property type="evidence" value="ECO:0007669"/>
    <property type="project" value="UniProtKB-UniRule"/>
</dbReference>
<gene>
    <name evidence="12" type="ORF">EJ08DRAFT_696889</name>
</gene>
<keyword evidence="13" id="KW-1185">Reference proteome</keyword>
<dbReference type="PANTHER" id="PTHR10589">
    <property type="entry name" value="UBIQUITIN CARBOXYL-TERMINAL HYDROLASE"/>
    <property type="match status" value="1"/>
</dbReference>
<dbReference type="InterPro" id="IPR038765">
    <property type="entry name" value="Papain-like_cys_pep_sf"/>
</dbReference>
<dbReference type="AlphaFoldDB" id="A0A9P4NRS9"/>
<evidence type="ECO:0000256" key="2">
    <source>
        <dbReference type="ARBA" id="ARBA00009326"/>
    </source>
</evidence>
<keyword evidence="5 7" id="KW-0378">Hydrolase</keyword>
<comment type="similarity">
    <text evidence="2 7 10">Belongs to the peptidase C12 family.</text>
</comment>
<name>A0A9P4NRS9_9PEZI</name>
<comment type="caution">
    <text evidence="12">The sequence shown here is derived from an EMBL/GenBank/DDBJ whole genome shotgun (WGS) entry which is preliminary data.</text>
</comment>
<dbReference type="PIRSF" id="PIRSF038120">
    <property type="entry name" value="Ubiquitinyl_hydrolase_UCH37"/>
    <property type="match status" value="1"/>
</dbReference>
<sequence length="342" mass="38871">MASGWSTIESDAGVFTYVLDGLGAKDLQFEELFSLDLLQDISPVYGVIFLFKYLSGEKAGGEPLDGAFDHDAAENLFFVSSYQGKSVQEENPHSLHYFDYILLGQYYVIMDQAQQTIQNACGTQALLSIVLNSDVSIGAPLQDFKEFTSAFPSELRGECLSNSELIRSVHNSFARASPFVDETTRLATDDDDVYHFIAYVPINGILYELDGLNPAPISHGACSFRDFPEKVIPVLERRISRYPPEEIRFNLLAMTRDLRIHAREIGDMEMLRQEQRKRTEWQWENALRRHNFVGFIGELTKGVVKAKLNEGTYEKWVDDAKTKTQTRIQERKKRGHGDEFEG</sequence>
<feature type="site" description="Important for enzyme activity" evidence="9">
    <location>
        <position position="210"/>
    </location>
</feature>
<dbReference type="Proteomes" id="UP000800235">
    <property type="component" value="Unassembled WGS sequence"/>
</dbReference>